<sequence length="188" mass="20705">MSFIADILKHGESAKLTSEEIGRLIQLAIEREERTAAREIEREKAERAERVAEQVTEDYESLFDFVVRDQFLASCSPKVKVFLREKGSIPIADLAKAADIYRAAHGTKSVKPSQPDRRNVDGTVRAVVAPLKFSDVLLGCVPGLDVPSFTVGVSTQMLNDPAVAAVVTLPSTEFDIPTDKQSFQTTQR</sequence>
<comment type="caution">
    <text evidence="1">The sequence shown here is derived from an EMBL/GenBank/DDBJ whole genome shotgun (WGS) entry which is preliminary data.</text>
</comment>
<name>A0A5B7GPH0_PORTR</name>
<dbReference type="AlphaFoldDB" id="A0A5B7GPH0"/>
<evidence type="ECO:0000313" key="2">
    <source>
        <dbReference type="Proteomes" id="UP000324222"/>
    </source>
</evidence>
<dbReference type="OrthoDB" id="6380096at2759"/>
<evidence type="ECO:0000313" key="1">
    <source>
        <dbReference type="EMBL" id="MPC59519.1"/>
    </source>
</evidence>
<dbReference type="EMBL" id="VSRR010016643">
    <property type="protein sequence ID" value="MPC59519.1"/>
    <property type="molecule type" value="Genomic_DNA"/>
</dbReference>
<dbReference type="Proteomes" id="UP000324222">
    <property type="component" value="Unassembled WGS sequence"/>
</dbReference>
<accession>A0A5B7GPH0</accession>
<gene>
    <name evidence="1" type="ORF">E2C01_053542</name>
</gene>
<keyword evidence="2" id="KW-1185">Reference proteome</keyword>
<protein>
    <submittedName>
        <fullName evidence="1">Uncharacterized protein</fullName>
    </submittedName>
</protein>
<organism evidence="1 2">
    <name type="scientific">Portunus trituberculatus</name>
    <name type="common">Swimming crab</name>
    <name type="synonym">Neptunus trituberculatus</name>
    <dbReference type="NCBI Taxonomy" id="210409"/>
    <lineage>
        <taxon>Eukaryota</taxon>
        <taxon>Metazoa</taxon>
        <taxon>Ecdysozoa</taxon>
        <taxon>Arthropoda</taxon>
        <taxon>Crustacea</taxon>
        <taxon>Multicrustacea</taxon>
        <taxon>Malacostraca</taxon>
        <taxon>Eumalacostraca</taxon>
        <taxon>Eucarida</taxon>
        <taxon>Decapoda</taxon>
        <taxon>Pleocyemata</taxon>
        <taxon>Brachyura</taxon>
        <taxon>Eubrachyura</taxon>
        <taxon>Portunoidea</taxon>
        <taxon>Portunidae</taxon>
        <taxon>Portuninae</taxon>
        <taxon>Portunus</taxon>
    </lineage>
</organism>
<reference evidence="1 2" key="1">
    <citation type="submission" date="2019-05" db="EMBL/GenBank/DDBJ databases">
        <title>Another draft genome of Portunus trituberculatus and its Hox gene families provides insights of decapod evolution.</title>
        <authorList>
            <person name="Jeong J.-H."/>
            <person name="Song I."/>
            <person name="Kim S."/>
            <person name="Choi T."/>
            <person name="Kim D."/>
            <person name="Ryu S."/>
            <person name="Kim W."/>
        </authorList>
    </citation>
    <scope>NUCLEOTIDE SEQUENCE [LARGE SCALE GENOMIC DNA]</scope>
    <source>
        <tissue evidence="1">Muscle</tissue>
    </source>
</reference>
<proteinExistence type="predicted"/>